<evidence type="ECO:0000313" key="2">
    <source>
        <dbReference type="Proteomes" id="UP000472263"/>
    </source>
</evidence>
<dbReference type="InterPro" id="IPR036116">
    <property type="entry name" value="FN3_sf"/>
</dbReference>
<dbReference type="SUPFAM" id="SSF49265">
    <property type="entry name" value="Fibronectin type III"/>
    <property type="match status" value="1"/>
</dbReference>
<organism evidence="1 2">
    <name type="scientific">Myripristis murdjan</name>
    <name type="common">pinecone soldierfish</name>
    <dbReference type="NCBI Taxonomy" id="586833"/>
    <lineage>
        <taxon>Eukaryota</taxon>
        <taxon>Metazoa</taxon>
        <taxon>Chordata</taxon>
        <taxon>Craniata</taxon>
        <taxon>Vertebrata</taxon>
        <taxon>Euteleostomi</taxon>
        <taxon>Actinopterygii</taxon>
        <taxon>Neopterygii</taxon>
        <taxon>Teleostei</taxon>
        <taxon>Neoteleostei</taxon>
        <taxon>Acanthomorphata</taxon>
        <taxon>Holocentriformes</taxon>
        <taxon>Holocentridae</taxon>
        <taxon>Myripristis</taxon>
    </lineage>
</organism>
<sequence length="116" mass="12685">LARIMSQCWPDGKFLISLYMILWQSSMNCGADSITVNWNLTNGAVFYMATAVDSDGVSHTCNSMELSCQIHGLKCGTIYTVSVMASNFRCNSSVSAAVLVETGNMMLFFILQCGKM</sequence>
<dbReference type="InParanoid" id="A0A667XB59"/>
<keyword evidence="2" id="KW-1185">Reference proteome</keyword>
<evidence type="ECO:0000313" key="1">
    <source>
        <dbReference type="Ensembl" id="ENSMMDP00005011278.1"/>
    </source>
</evidence>
<dbReference type="InterPro" id="IPR003961">
    <property type="entry name" value="FN3_dom"/>
</dbReference>
<dbReference type="Gene3D" id="2.60.40.10">
    <property type="entry name" value="Immunoglobulins"/>
    <property type="match status" value="1"/>
</dbReference>
<dbReference type="InterPro" id="IPR013783">
    <property type="entry name" value="Ig-like_fold"/>
</dbReference>
<protein>
    <recommendedName>
        <fullName evidence="3">Fibronectin type-III domain-containing protein</fullName>
    </recommendedName>
</protein>
<evidence type="ECO:0008006" key="3">
    <source>
        <dbReference type="Google" id="ProtNLM"/>
    </source>
</evidence>
<dbReference type="Proteomes" id="UP000472263">
    <property type="component" value="Chromosome 4"/>
</dbReference>
<proteinExistence type="predicted"/>
<dbReference type="PANTHER" id="PTHR47135">
    <property type="entry name" value="FIBRONECTIN TYPE III DOMAIN-CONTAINING PROTEIN 7"/>
    <property type="match status" value="1"/>
</dbReference>
<reference evidence="1" key="3">
    <citation type="submission" date="2025-09" db="UniProtKB">
        <authorList>
            <consortium name="Ensembl"/>
        </authorList>
    </citation>
    <scope>IDENTIFICATION</scope>
</reference>
<name>A0A667XB59_9TELE</name>
<dbReference type="AlphaFoldDB" id="A0A667XB59"/>
<reference evidence="1" key="2">
    <citation type="submission" date="2025-08" db="UniProtKB">
        <authorList>
            <consortium name="Ensembl"/>
        </authorList>
    </citation>
    <scope>IDENTIFICATION</scope>
</reference>
<dbReference type="CDD" id="cd00063">
    <property type="entry name" value="FN3"/>
    <property type="match status" value="1"/>
</dbReference>
<accession>A0A667XB59</accession>
<reference evidence="1" key="1">
    <citation type="submission" date="2019-06" db="EMBL/GenBank/DDBJ databases">
        <authorList>
            <consortium name="Wellcome Sanger Institute Data Sharing"/>
        </authorList>
    </citation>
    <scope>NUCLEOTIDE SEQUENCE [LARGE SCALE GENOMIC DNA]</scope>
</reference>
<dbReference type="Ensembl" id="ENSMMDT00005011620.1">
    <property type="protein sequence ID" value="ENSMMDP00005011278.1"/>
    <property type="gene ID" value="ENSMMDG00005006089.1"/>
</dbReference>